<dbReference type="Proteomes" id="UP000053317">
    <property type="component" value="Unassembled WGS sequence"/>
</dbReference>
<name>A0A0G2GGC6_PHACM</name>
<dbReference type="PANTHER" id="PTHR19446">
    <property type="entry name" value="REVERSE TRANSCRIPTASES"/>
    <property type="match status" value="1"/>
</dbReference>
<keyword evidence="4" id="KW-1185">Reference proteome</keyword>
<feature type="region of interest" description="Disordered" evidence="1">
    <location>
        <begin position="1"/>
        <end position="31"/>
    </location>
</feature>
<evidence type="ECO:0000256" key="1">
    <source>
        <dbReference type="SAM" id="MobiDB-lite"/>
    </source>
</evidence>
<accession>A0A0G2GGC6</accession>
<dbReference type="InterPro" id="IPR032549">
    <property type="entry name" value="DUF4939"/>
</dbReference>
<proteinExistence type="predicted"/>
<dbReference type="Pfam" id="PF16297">
    <property type="entry name" value="DUF4939"/>
    <property type="match status" value="1"/>
</dbReference>
<dbReference type="EMBL" id="LCWF01000168">
    <property type="protein sequence ID" value="KKY16040.1"/>
    <property type="molecule type" value="Genomic_DNA"/>
</dbReference>
<gene>
    <name evidence="3" type="ORF">UCRPC4_g06021</name>
</gene>
<evidence type="ECO:0000259" key="2">
    <source>
        <dbReference type="Pfam" id="PF16297"/>
    </source>
</evidence>
<evidence type="ECO:0000313" key="4">
    <source>
        <dbReference type="Proteomes" id="UP000053317"/>
    </source>
</evidence>
<feature type="domain" description="DUF4939" evidence="2">
    <location>
        <begin position="107"/>
        <end position="197"/>
    </location>
</feature>
<feature type="compositionally biased region" description="Polar residues" evidence="1">
    <location>
        <begin position="17"/>
        <end position="26"/>
    </location>
</feature>
<organism evidence="3 4">
    <name type="scientific">Phaeomoniella chlamydospora</name>
    <name type="common">Phaeoacremonium chlamydosporum</name>
    <dbReference type="NCBI Taxonomy" id="158046"/>
    <lineage>
        <taxon>Eukaryota</taxon>
        <taxon>Fungi</taxon>
        <taxon>Dikarya</taxon>
        <taxon>Ascomycota</taxon>
        <taxon>Pezizomycotina</taxon>
        <taxon>Eurotiomycetes</taxon>
        <taxon>Chaetothyriomycetidae</taxon>
        <taxon>Phaeomoniellales</taxon>
        <taxon>Phaeomoniellaceae</taxon>
        <taxon>Phaeomoniella</taxon>
    </lineage>
</organism>
<reference evidence="3 4" key="2">
    <citation type="submission" date="2015-05" db="EMBL/GenBank/DDBJ databases">
        <authorList>
            <person name="Morales-Cruz A."/>
            <person name="Amrine K.C."/>
            <person name="Cantu D."/>
        </authorList>
    </citation>
    <scope>NUCLEOTIDE SEQUENCE [LARGE SCALE GENOMIC DNA]</scope>
    <source>
        <strain evidence="3">UCRPC4</strain>
    </source>
</reference>
<dbReference type="OrthoDB" id="5549573at2759"/>
<feature type="region of interest" description="Disordered" evidence="1">
    <location>
        <begin position="289"/>
        <end position="321"/>
    </location>
</feature>
<feature type="compositionally biased region" description="Polar residues" evidence="1">
    <location>
        <begin position="291"/>
        <end position="306"/>
    </location>
</feature>
<protein>
    <submittedName>
        <fullName evidence="3">Putative pol-like protein</fullName>
    </submittedName>
</protein>
<sequence length="687" mass="77518">MEPTDPFQDGPQPPTTPGRNDNQDPTNDPFFKDFQIPQTPEILLDIAKNKPLGFISWLNQVCQRGTSLTEQVKQLLADKNTLLQQIQALDQELQARGDDVVNTLREINLLKSKHKSEKLPDPPVFNGDPEKLRPFIGALLLKVRGNADHFPTDESQLCYAISRLEGSAYKSMQSIITPEGIALNNVNEFVAKLKMIYKGPDYRVMILQKLDALRQKNRTFVDFFCEFEEYLNEANQEGTWVDEVKINYLNRSLSLELRSLLVTTVNPPTTYPEYVKMLRILDERHRAASKSPFNANRSTTGNNRFVKTNHTPPTTTHTVTDTVTTAPQDPDAMGLSQVINRTQGARKGPLSATERERRMRKGLCLYCVLGNSAVTRRLIKCGVDENRMTGSDHFPVTTEIKVGYRARSPKVIKVYKEIDEEKFRDQMGYHLQGIRLLRDQIDIELFTTEVIGALQQVKEDTQLGWRAKIEETATKGTEKDLWKTVKGAQQRGELHKCEAIPELSNPDGERADTIEGIADLLQGTFWPQPLEAELNDIQGYKYPEPFPDRTITEREITNTASYKAPGPDYIPNGVLKLAMGVPAFLEAIKALINACYRQGYCPVHFKELITVALPKPGKSDYTSIKAYRPIVLLNTLGKAMESVIATRLSYHGENGALPNQVIGGRKLRATEDVFLEQTFIIHSSLFL</sequence>
<comment type="caution">
    <text evidence="3">The sequence shown here is derived from an EMBL/GenBank/DDBJ whole genome shotgun (WGS) entry which is preliminary data.</text>
</comment>
<feature type="compositionally biased region" description="Low complexity" evidence="1">
    <location>
        <begin position="308"/>
        <end position="321"/>
    </location>
</feature>
<reference evidence="3 4" key="1">
    <citation type="submission" date="2015-05" db="EMBL/GenBank/DDBJ databases">
        <title>Distinctive expansion of gene families associated with plant cell wall degradation and secondary metabolism in the genomes of grapevine trunk pathogens.</title>
        <authorList>
            <person name="Lawrence D.P."/>
            <person name="Travadon R."/>
            <person name="Rolshausen P.E."/>
            <person name="Baumgartner K."/>
        </authorList>
    </citation>
    <scope>NUCLEOTIDE SEQUENCE [LARGE SCALE GENOMIC DNA]</scope>
    <source>
        <strain evidence="3">UCRPC4</strain>
    </source>
</reference>
<evidence type="ECO:0000313" key="3">
    <source>
        <dbReference type="EMBL" id="KKY16040.1"/>
    </source>
</evidence>
<dbReference type="AlphaFoldDB" id="A0A0G2GGC6"/>